<dbReference type="SMART" id="SM00355">
    <property type="entry name" value="ZnF_C2H2"/>
    <property type="match status" value="7"/>
</dbReference>
<dbReference type="PANTHER" id="PTHR46179">
    <property type="entry name" value="ZINC FINGER PROTEIN"/>
    <property type="match status" value="1"/>
</dbReference>
<evidence type="ECO:0000256" key="1">
    <source>
        <dbReference type="ARBA" id="ARBA00004123"/>
    </source>
</evidence>
<dbReference type="Gene3D" id="3.30.160.60">
    <property type="entry name" value="Classic Zinc Finger"/>
    <property type="match status" value="5"/>
</dbReference>
<organism evidence="12 13">
    <name type="scientific">Elysia marginata</name>
    <dbReference type="NCBI Taxonomy" id="1093978"/>
    <lineage>
        <taxon>Eukaryota</taxon>
        <taxon>Metazoa</taxon>
        <taxon>Spiralia</taxon>
        <taxon>Lophotrochozoa</taxon>
        <taxon>Mollusca</taxon>
        <taxon>Gastropoda</taxon>
        <taxon>Heterobranchia</taxon>
        <taxon>Euthyneura</taxon>
        <taxon>Panpulmonata</taxon>
        <taxon>Sacoglossa</taxon>
        <taxon>Placobranchoidea</taxon>
        <taxon>Plakobranchidae</taxon>
        <taxon>Elysia</taxon>
    </lineage>
</organism>
<keyword evidence="7" id="KW-0805">Transcription regulation</keyword>
<dbReference type="InterPro" id="IPR013087">
    <property type="entry name" value="Znf_C2H2_type"/>
</dbReference>
<dbReference type="GO" id="GO:0005634">
    <property type="term" value="C:nucleus"/>
    <property type="evidence" value="ECO:0007669"/>
    <property type="project" value="UniProtKB-SubCell"/>
</dbReference>
<feature type="domain" description="C2H2-type" evidence="11">
    <location>
        <begin position="15"/>
        <end position="44"/>
    </location>
</feature>
<reference evidence="12 13" key="1">
    <citation type="journal article" date="2021" name="Elife">
        <title>Chloroplast acquisition without the gene transfer in kleptoplastic sea slugs, Plakobranchus ocellatus.</title>
        <authorList>
            <person name="Maeda T."/>
            <person name="Takahashi S."/>
            <person name="Yoshida T."/>
            <person name="Shimamura S."/>
            <person name="Takaki Y."/>
            <person name="Nagai Y."/>
            <person name="Toyoda A."/>
            <person name="Suzuki Y."/>
            <person name="Arimoto A."/>
            <person name="Ishii H."/>
            <person name="Satoh N."/>
            <person name="Nishiyama T."/>
            <person name="Hasebe M."/>
            <person name="Maruyama T."/>
            <person name="Minagawa J."/>
            <person name="Obokata J."/>
            <person name="Shigenobu S."/>
        </authorList>
    </citation>
    <scope>NUCLEOTIDE SEQUENCE [LARGE SCALE GENOMIC DNA]</scope>
</reference>
<name>A0AAV4HLF0_9GAST</name>
<evidence type="ECO:0000256" key="8">
    <source>
        <dbReference type="ARBA" id="ARBA00023163"/>
    </source>
</evidence>
<evidence type="ECO:0000256" key="9">
    <source>
        <dbReference type="ARBA" id="ARBA00023242"/>
    </source>
</evidence>
<keyword evidence="9" id="KW-0539">Nucleus</keyword>
<feature type="domain" description="C2H2-type" evidence="11">
    <location>
        <begin position="126"/>
        <end position="152"/>
    </location>
</feature>
<evidence type="ECO:0000256" key="6">
    <source>
        <dbReference type="ARBA" id="ARBA00022884"/>
    </source>
</evidence>
<protein>
    <submittedName>
        <fullName evidence="12">Transcription factor IIIA-like protein</fullName>
    </submittedName>
</protein>
<dbReference type="GO" id="GO:0003723">
    <property type="term" value="F:RNA binding"/>
    <property type="evidence" value="ECO:0007669"/>
    <property type="project" value="UniProtKB-KW"/>
</dbReference>
<evidence type="ECO:0000256" key="7">
    <source>
        <dbReference type="ARBA" id="ARBA00023015"/>
    </source>
</evidence>
<feature type="domain" description="C2H2-type" evidence="11">
    <location>
        <begin position="212"/>
        <end position="242"/>
    </location>
</feature>
<evidence type="ECO:0000256" key="2">
    <source>
        <dbReference type="ARBA" id="ARBA00022723"/>
    </source>
</evidence>
<dbReference type="FunFam" id="3.30.160.60:FF:001102">
    <property type="entry name" value="Transcription factor IIIA"/>
    <property type="match status" value="1"/>
</dbReference>
<dbReference type="Proteomes" id="UP000762676">
    <property type="component" value="Unassembled WGS sequence"/>
</dbReference>
<comment type="caution">
    <text evidence="12">The sequence shown here is derived from an EMBL/GenBank/DDBJ whole genome shotgun (WGS) entry which is preliminary data.</text>
</comment>
<dbReference type="InterPro" id="IPR036236">
    <property type="entry name" value="Znf_C2H2_sf"/>
</dbReference>
<keyword evidence="13" id="KW-1185">Reference proteome</keyword>
<dbReference type="SUPFAM" id="SSF57667">
    <property type="entry name" value="beta-beta-alpha zinc fingers"/>
    <property type="match status" value="3"/>
</dbReference>
<evidence type="ECO:0000256" key="10">
    <source>
        <dbReference type="PROSITE-ProRule" id="PRU00042"/>
    </source>
</evidence>
<keyword evidence="4 10" id="KW-0863">Zinc-finger</keyword>
<dbReference type="PANTHER" id="PTHR46179:SF13">
    <property type="entry name" value="C2H2-TYPE DOMAIN-CONTAINING PROTEIN"/>
    <property type="match status" value="1"/>
</dbReference>
<dbReference type="FunFam" id="3.30.160.60:FF:000125">
    <property type="entry name" value="Putative zinc finger protein 143"/>
    <property type="match status" value="1"/>
</dbReference>
<feature type="domain" description="C2H2-type" evidence="11">
    <location>
        <begin position="45"/>
        <end position="70"/>
    </location>
</feature>
<dbReference type="AlphaFoldDB" id="A0AAV4HLF0"/>
<dbReference type="InterPro" id="IPR051061">
    <property type="entry name" value="Zinc_finger_trans_reg"/>
</dbReference>
<dbReference type="Pfam" id="PF22110">
    <property type="entry name" value="TFIIIA_zf-C2H2"/>
    <property type="match status" value="1"/>
</dbReference>
<dbReference type="InterPro" id="IPR054599">
    <property type="entry name" value="TFIIIA_Zfn-C2H2"/>
</dbReference>
<keyword evidence="2" id="KW-0479">Metal-binding</keyword>
<comment type="subcellular location">
    <subcellularLocation>
        <location evidence="1">Nucleus</location>
    </subcellularLocation>
</comment>
<dbReference type="EMBL" id="BMAT01009098">
    <property type="protein sequence ID" value="GFR98519.1"/>
    <property type="molecule type" value="Genomic_DNA"/>
</dbReference>
<gene>
    <name evidence="12" type="ORF">ElyMa_004504100</name>
</gene>
<dbReference type="Pfam" id="PF00096">
    <property type="entry name" value="zf-C2H2"/>
    <property type="match status" value="4"/>
</dbReference>
<proteinExistence type="predicted"/>
<evidence type="ECO:0000259" key="11">
    <source>
        <dbReference type="PROSITE" id="PS50157"/>
    </source>
</evidence>
<dbReference type="GO" id="GO:0008270">
    <property type="term" value="F:zinc ion binding"/>
    <property type="evidence" value="ECO:0007669"/>
    <property type="project" value="UniProtKB-KW"/>
</dbReference>
<feature type="domain" description="C2H2-type" evidence="11">
    <location>
        <begin position="182"/>
        <end position="210"/>
    </location>
</feature>
<sequence>MSAHISSNASASQPFRCHFADCQRVFKRRDRLDIHLRVHTGERPFVCEVEGCRKSYSRSQHLSRHVQNVHKLLASKPETFSCPVCRMELANTYCLQNHLKAEHEEKIGPKRYPVCMVHILSLLFKIMCPHEGCGKTFNWLNLLKRHMKVHEGYPCSKQGCDKVFPNWSSLRKHVAQDHAQVYSCDECGIKFSRKPNLNQHIKRKHQGPKLTYACTIEGCGRTYDYESNLALHIREFHNGESIWKNRARKRTEKKPKKTAKKISFAAKLCGLDDRGEELTFLKKRRKLASKKGDFGNTFSSCGDEQQEVDASVDKQTIVVQNSCARVEEETSIVEEYDTGLATGQQDEPELEVTAQEATQDSLLISEGSDLLAQAMELELETRTVSAENVADFRYSISRHRSVAKERAVIR</sequence>
<feature type="domain" description="C2H2-type" evidence="11">
    <location>
        <begin position="153"/>
        <end position="183"/>
    </location>
</feature>
<accession>A0AAV4HLF0</accession>
<dbReference type="PROSITE" id="PS00028">
    <property type="entry name" value="ZINC_FINGER_C2H2_1"/>
    <property type="match status" value="6"/>
</dbReference>
<keyword evidence="5" id="KW-0862">Zinc</keyword>
<dbReference type="GO" id="GO:0006357">
    <property type="term" value="P:regulation of transcription by RNA polymerase II"/>
    <property type="evidence" value="ECO:0007669"/>
    <property type="project" value="TreeGrafter"/>
</dbReference>
<evidence type="ECO:0000256" key="4">
    <source>
        <dbReference type="ARBA" id="ARBA00022771"/>
    </source>
</evidence>
<evidence type="ECO:0000256" key="3">
    <source>
        <dbReference type="ARBA" id="ARBA00022737"/>
    </source>
</evidence>
<dbReference type="PROSITE" id="PS50157">
    <property type="entry name" value="ZINC_FINGER_C2H2_2"/>
    <property type="match status" value="6"/>
</dbReference>
<evidence type="ECO:0000313" key="13">
    <source>
        <dbReference type="Proteomes" id="UP000762676"/>
    </source>
</evidence>
<keyword evidence="6" id="KW-0694">RNA-binding</keyword>
<keyword evidence="3" id="KW-0677">Repeat</keyword>
<evidence type="ECO:0000256" key="5">
    <source>
        <dbReference type="ARBA" id="ARBA00022833"/>
    </source>
</evidence>
<evidence type="ECO:0000313" key="12">
    <source>
        <dbReference type="EMBL" id="GFR98519.1"/>
    </source>
</evidence>
<keyword evidence="8" id="KW-0804">Transcription</keyword>